<dbReference type="InterPro" id="IPR050109">
    <property type="entry name" value="HTH-type_TetR-like_transc_reg"/>
</dbReference>
<organism evidence="6 7">
    <name type="scientific">Actinorhabdospora filicis</name>
    <dbReference type="NCBI Taxonomy" id="1785913"/>
    <lineage>
        <taxon>Bacteria</taxon>
        <taxon>Bacillati</taxon>
        <taxon>Actinomycetota</taxon>
        <taxon>Actinomycetes</taxon>
        <taxon>Micromonosporales</taxon>
        <taxon>Micromonosporaceae</taxon>
        <taxon>Actinorhabdospora</taxon>
    </lineage>
</organism>
<keyword evidence="1" id="KW-0805">Transcription regulation</keyword>
<dbReference type="RefSeq" id="WP_285665503.1">
    <property type="nucleotide sequence ID" value="NZ_BSTX01000004.1"/>
</dbReference>
<keyword evidence="2 4" id="KW-0238">DNA-binding</keyword>
<evidence type="ECO:0000256" key="4">
    <source>
        <dbReference type="PROSITE-ProRule" id="PRU00335"/>
    </source>
</evidence>
<comment type="caution">
    <text evidence="6">The sequence shown here is derived from an EMBL/GenBank/DDBJ whole genome shotgun (WGS) entry which is preliminary data.</text>
</comment>
<dbReference type="InterPro" id="IPR011075">
    <property type="entry name" value="TetR_C"/>
</dbReference>
<dbReference type="EMBL" id="BSTX01000004">
    <property type="protein sequence ID" value="GLZ80343.1"/>
    <property type="molecule type" value="Genomic_DNA"/>
</dbReference>
<protein>
    <submittedName>
        <fullName evidence="6">TetR family transcriptional regulator</fullName>
    </submittedName>
</protein>
<dbReference type="GO" id="GO:0000976">
    <property type="term" value="F:transcription cis-regulatory region binding"/>
    <property type="evidence" value="ECO:0007669"/>
    <property type="project" value="TreeGrafter"/>
</dbReference>
<evidence type="ECO:0000256" key="2">
    <source>
        <dbReference type="ARBA" id="ARBA00023125"/>
    </source>
</evidence>
<dbReference type="SUPFAM" id="SSF46689">
    <property type="entry name" value="Homeodomain-like"/>
    <property type="match status" value="1"/>
</dbReference>
<evidence type="ECO:0000256" key="3">
    <source>
        <dbReference type="ARBA" id="ARBA00023163"/>
    </source>
</evidence>
<accession>A0A9W6SQ75</accession>
<dbReference type="SUPFAM" id="SSF48498">
    <property type="entry name" value="Tetracyclin repressor-like, C-terminal domain"/>
    <property type="match status" value="1"/>
</dbReference>
<dbReference type="Gene3D" id="1.10.10.60">
    <property type="entry name" value="Homeodomain-like"/>
    <property type="match status" value="1"/>
</dbReference>
<dbReference type="AlphaFoldDB" id="A0A9W6SQ75"/>
<dbReference type="PANTHER" id="PTHR30055">
    <property type="entry name" value="HTH-TYPE TRANSCRIPTIONAL REGULATOR RUTR"/>
    <property type="match status" value="1"/>
</dbReference>
<feature type="domain" description="HTH tetR-type" evidence="5">
    <location>
        <begin position="14"/>
        <end position="74"/>
    </location>
</feature>
<proteinExistence type="predicted"/>
<dbReference type="Pfam" id="PF16859">
    <property type="entry name" value="TetR_C_11"/>
    <property type="match status" value="1"/>
</dbReference>
<evidence type="ECO:0000256" key="1">
    <source>
        <dbReference type="ARBA" id="ARBA00023015"/>
    </source>
</evidence>
<dbReference type="Proteomes" id="UP001165079">
    <property type="component" value="Unassembled WGS sequence"/>
</dbReference>
<evidence type="ECO:0000313" key="7">
    <source>
        <dbReference type="Proteomes" id="UP001165079"/>
    </source>
</evidence>
<reference evidence="6" key="1">
    <citation type="submission" date="2023-03" db="EMBL/GenBank/DDBJ databases">
        <title>Actinorhabdospora filicis NBRC 111898.</title>
        <authorList>
            <person name="Ichikawa N."/>
            <person name="Sato H."/>
            <person name="Tonouchi N."/>
        </authorList>
    </citation>
    <scope>NUCLEOTIDE SEQUENCE</scope>
    <source>
        <strain evidence="6">NBRC 111898</strain>
    </source>
</reference>
<dbReference type="InterPro" id="IPR001647">
    <property type="entry name" value="HTH_TetR"/>
</dbReference>
<dbReference type="PANTHER" id="PTHR30055:SF148">
    <property type="entry name" value="TETR-FAMILY TRANSCRIPTIONAL REGULATOR"/>
    <property type="match status" value="1"/>
</dbReference>
<evidence type="ECO:0000259" key="5">
    <source>
        <dbReference type="PROSITE" id="PS50977"/>
    </source>
</evidence>
<keyword evidence="3" id="KW-0804">Transcription</keyword>
<sequence>MTNEPARRPGGRSARVRAAVHAAVAELIAERGYGGCTVKDIAARAGVADTSIYRRWGDLNALLIDVALARLTDGSPLPDTGDLPGDLTAYAAQVARDITGPAGPAIPRLMAALSEAGTTARAAFVEARSHQLNTMLTRAHDRGEPVITTVEILDHVLAPMYTRVLFGVGGVDEKYAADLVKRALERAS</sequence>
<feature type="DNA-binding region" description="H-T-H motif" evidence="4">
    <location>
        <begin position="37"/>
        <end position="56"/>
    </location>
</feature>
<dbReference type="PROSITE" id="PS50977">
    <property type="entry name" value="HTH_TETR_2"/>
    <property type="match status" value="1"/>
</dbReference>
<gene>
    <name evidence="6" type="ORF">Afil01_51500</name>
</gene>
<keyword evidence="7" id="KW-1185">Reference proteome</keyword>
<dbReference type="Pfam" id="PF00440">
    <property type="entry name" value="TetR_N"/>
    <property type="match status" value="1"/>
</dbReference>
<dbReference type="PRINTS" id="PR00455">
    <property type="entry name" value="HTHTETR"/>
</dbReference>
<dbReference type="GO" id="GO:0003700">
    <property type="term" value="F:DNA-binding transcription factor activity"/>
    <property type="evidence" value="ECO:0007669"/>
    <property type="project" value="TreeGrafter"/>
</dbReference>
<dbReference type="InterPro" id="IPR009057">
    <property type="entry name" value="Homeodomain-like_sf"/>
</dbReference>
<dbReference type="Gene3D" id="1.10.357.10">
    <property type="entry name" value="Tetracycline Repressor, domain 2"/>
    <property type="match status" value="1"/>
</dbReference>
<dbReference type="InterPro" id="IPR036271">
    <property type="entry name" value="Tet_transcr_reg_TetR-rel_C_sf"/>
</dbReference>
<evidence type="ECO:0000313" key="6">
    <source>
        <dbReference type="EMBL" id="GLZ80343.1"/>
    </source>
</evidence>
<name>A0A9W6SQ75_9ACTN</name>